<dbReference type="RefSeq" id="WP_104699757.1">
    <property type="nucleotide sequence ID" value="NZ_FZPP01000014.1"/>
</dbReference>
<gene>
    <name evidence="1" type="ORF">CQA63_06420</name>
</gene>
<evidence type="ECO:0000313" key="1">
    <source>
        <dbReference type="EMBL" id="RDU59536.1"/>
    </source>
</evidence>
<comment type="caution">
    <text evidence="1">The sequence shown here is derived from an EMBL/GenBank/DDBJ whole genome shotgun (WGS) entry which is preliminary data.</text>
</comment>
<proteinExistence type="predicted"/>
<organism evidence="1 2">
    <name type="scientific">Helicobacter marmotae</name>
    <dbReference type="NCBI Taxonomy" id="152490"/>
    <lineage>
        <taxon>Bacteria</taxon>
        <taxon>Pseudomonadati</taxon>
        <taxon>Campylobacterota</taxon>
        <taxon>Epsilonproteobacteria</taxon>
        <taxon>Campylobacterales</taxon>
        <taxon>Helicobacteraceae</taxon>
        <taxon>Helicobacter</taxon>
    </lineage>
</organism>
<keyword evidence="2" id="KW-1185">Reference proteome</keyword>
<accession>A0A3D8I3G9</accession>
<dbReference type="EMBL" id="NXLR01000011">
    <property type="protein sequence ID" value="RDU59536.1"/>
    <property type="molecule type" value="Genomic_DNA"/>
</dbReference>
<protein>
    <submittedName>
        <fullName evidence="1">Thioesterase</fullName>
    </submittedName>
</protein>
<name>A0A3D8I3G9_9HELI</name>
<dbReference type="Gene3D" id="3.10.129.10">
    <property type="entry name" value="Hotdog Thioesterase"/>
    <property type="match status" value="1"/>
</dbReference>
<sequence length="154" mass="17663">MIKDDLNEENALPLENDDLLICTELNANMVGDLLELYRNKALVRFVPSERMIMDENKMIHMGYVFNAASFAAMAAINKKHSVLIAADVKFLAPIELGHEILFKADAIQTDTKKCEVKVEGYLLDIKIFDSIFHIAVFDKKIFKLRFKDEEEKTH</sequence>
<reference evidence="1 2" key="1">
    <citation type="submission" date="2018-04" db="EMBL/GenBank/DDBJ databases">
        <title>Novel Campyloabacter and Helicobacter Species and Strains.</title>
        <authorList>
            <person name="Mannion A.J."/>
            <person name="Shen Z."/>
            <person name="Fox J.G."/>
        </authorList>
    </citation>
    <scope>NUCLEOTIDE SEQUENCE [LARGE SCALE GENOMIC DNA]</scope>
    <source>
        <strain evidence="1 2">MIT 98-6070</strain>
    </source>
</reference>
<evidence type="ECO:0000313" key="2">
    <source>
        <dbReference type="Proteomes" id="UP000256599"/>
    </source>
</evidence>
<dbReference type="Proteomes" id="UP000256599">
    <property type="component" value="Unassembled WGS sequence"/>
</dbReference>
<dbReference type="OrthoDB" id="5323777at2"/>
<dbReference type="InterPro" id="IPR029069">
    <property type="entry name" value="HotDog_dom_sf"/>
</dbReference>
<dbReference type="AlphaFoldDB" id="A0A3D8I3G9"/>
<dbReference type="SUPFAM" id="SSF54637">
    <property type="entry name" value="Thioesterase/thiol ester dehydrase-isomerase"/>
    <property type="match status" value="1"/>
</dbReference>